<dbReference type="Proteomes" id="UP001190700">
    <property type="component" value="Unassembled WGS sequence"/>
</dbReference>
<reference evidence="2 3" key="1">
    <citation type="journal article" date="2015" name="Genome Biol. Evol.">
        <title>Comparative Genomics of a Bacterivorous Green Alga Reveals Evolutionary Causalities and Consequences of Phago-Mixotrophic Mode of Nutrition.</title>
        <authorList>
            <person name="Burns J.A."/>
            <person name="Paasch A."/>
            <person name="Narechania A."/>
            <person name="Kim E."/>
        </authorList>
    </citation>
    <scope>NUCLEOTIDE SEQUENCE [LARGE SCALE GENOMIC DNA]</scope>
    <source>
        <strain evidence="2 3">PLY_AMNH</strain>
    </source>
</reference>
<sequence>MVAQPAWGHAAALTAPRAQLHQQHADVDKRQTAATTEPGAAVVTSCGHQDIRKLPAEPPSCVAGAAITRDGKHQKVGYGCACCGHTEISMHQLATRRPAALHPLVHLCRWVGDGGPANTSRRQAYCWIGAGATAHGVAGDRGDGEPWARQRQFRQVATAAVAPAASRVVSTSSRVSKR</sequence>
<dbReference type="EMBL" id="LGRX02034966">
    <property type="protein sequence ID" value="KAK3236575.1"/>
    <property type="molecule type" value="Genomic_DNA"/>
</dbReference>
<proteinExistence type="predicted"/>
<evidence type="ECO:0000256" key="1">
    <source>
        <dbReference type="SAM" id="MobiDB-lite"/>
    </source>
</evidence>
<keyword evidence="3" id="KW-1185">Reference proteome</keyword>
<evidence type="ECO:0000313" key="2">
    <source>
        <dbReference type="EMBL" id="KAK3236575.1"/>
    </source>
</evidence>
<comment type="caution">
    <text evidence="2">The sequence shown here is derived from an EMBL/GenBank/DDBJ whole genome shotgun (WGS) entry which is preliminary data.</text>
</comment>
<protein>
    <submittedName>
        <fullName evidence="2">Uncharacterized protein</fullName>
    </submittedName>
</protein>
<organism evidence="2 3">
    <name type="scientific">Cymbomonas tetramitiformis</name>
    <dbReference type="NCBI Taxonomy" id="36881"/>
    <lineage>
        <taxon>Eukaryota</taxon>
        <taxon>Viridiplantae</taxon>
        <taxon>Chlorophyta</taxon>
        <taxon>Pyramimonadophyceae</taxon>
        <taxon>Pyramimonadales</taxon>
        <taxon>Pyramimonadaceae</taxon>
        <taxon>Cymbomonas</taxon>
    </lineage>
</organism>
<name>A0AAE0ERV9_9CHLO</name>
<gene>
    <name evidence="2" type="ORF">CYMTET_53289</name>
</gene>
<accession>A0AAE0ERV9</accession>
<evidence type="ECO:0000313" key="3">
    <source>
        <dbReference type="Proteomes" id="UP001190700"/>
    </source>
</evidence>
<dbReference type="AlphaFoldDB" id="A0AAE0ERV9"/>
<feature type="region of interest" description="Disordered" evidence="1">
    <location>
        <begin position="14"/>
        <end position="38"/>
    </location>
</feature>